<protein>
    <submittedName>
        <fullName evidence="8">LD-carboxypeptidase</fullName>
    </submittedName>
</protein>
<evidence type="ECO:0000313" key="8">
    <source>
        <dbReference type="EMBL" id="THV32879.1"/>
    </source>
</evidence>
<reference evidence="8 9" key="2">
    <citation type="submission" date="2019-05" db="EMBL/GenBank/DDBJ databases">
        <title>Glycomyces buryatensis sp. nov.</title>
        <authorList>
            <person name="Nikitina E."/>
        </authorList>
    </citation>
    <scope>NUCLEOTIDE SEQUENCE [LARGE SCALE GENOMIC DNA]</scope>
    <source>
        <strain evidence="8 9">18</strain>
    </source>
</reference>
<dbReference type="Gene3D" id="3.40.50.10740">
    <property type="entry name" value="Class I glutamine amidotransferase-like"/>
    <property type="match status" value="1"/>
</dbReference>
<keyword evidence="3" id="KW-0645">Protease</keyword>
<evidence type="ECO:0000256" key="4">
    <source>
        <dbReference type="ARBA" id="ARBA00022801"/>
    </source>
</evidence>
<feature type="domain" description="LD-carboxypeptidase C-terminal" evidence="7">
    <location>
        <begin position="181"/>
        <end position="293"/>
    </location>
</feature>
<dbReference type="Pfam" id="PF02016">
    <property type="entry name" value="Peptidase_S66"/>
    <property type="match status" value="1"/>
</dbReference>
<evidence type="ECO:0000256" key="2">
    <source>
        <dbReference type="ARBA" id="ARBA00022645"/>
    </source>
</evidence>
<feature type="domain" description="LD-carboxypeptidase N-terminal" evidence="6">
    <location>
        <begin position="16"/>
        <end position="136"/>
    </location>
</feature>
<dbReference type="InterPro" id="IPR040449">
    <property type="entry name" value="Peptidase_S66_N"/>
</dbReference>
<comment type="caution">
    <text evidence="8">The sequence shown here is derived from an EMBL/GenBank/DDBJ whole genome shotgun (WGS) entry which is preliminary data.</text>
</comment>
<accession>A0A4S8PXB9</accession>
<dbReference type="PANTHER" id="PTHR30237">
    <property type="entry name" value="MURAMOYLTETRAPEPTIDE CARBOXYPEPTIDASE"/>
    <property type="match status" value="1"/>
</dbReference>
<reference evidence="9" key="1">
    <citation type="submission" date="2019-04" db="EMBL/GenBank/DDBJ databases">
        <title>Nocardioides xinjiangensis sp. nov.</title>
        <authorList>
            <person name="Liu S."/>
        </authorList>
    </citation>
    <scope>NUCLEOTIDE SEQUENCE [LARGE SCALE GENOMIC DNA]</scope>
    <source>
        <strain evidence="9">18</strain>
    </source>
</reference>
<dbReference type="OrthoDB" id="9807329at2"/>
<gene>
    <name evidence="8" type="ORF">FAB82_26605</name>
</gene>
<keyword evidence="4" id="KW-0378">Hydrolase</keyword>
<dbReference type="GO" id="GO:0008236">
    <property type="term" value="F:serine-type peptidase activity"/>
    <property type="evidence" value="ECO:0007669"/>
    <property type="project" value="UniProtKB-KW"/>
</dbReference>
<dbReference type="GO" id="GO:0006508">
    <property type="term" value="P:proteolysis"/>
    <property type="evidence" value="ECO:0007669"/>
    <property type="project" value="UniProtKB-KW"/>
</dbReference>
<evidence type="ECO:0000259" key="7">
    <source>
        <dbReference type="Pfam" id="PF17676"/>
    </source>
</evidence>
<dbReference type="EMBL" id="STGY01000086">
    <property type="protein sequence ID" value="THV32879.1"/>
    <property type="molecule type" value="Genomic_DNA"/>
</dbReference>
<dbReference type="InterPro" id="IPR029062">
    <property type="entry name" value="Class_I_gatase-like"/>
</dbReference>
<evidence type="ECO:0000256" key="1">
    <source>
        <dbReference type="ARBA" id="ARBA00010233"/>
    </source>
</evidence>
<dbReference type="InterPro" id="IPR027461">
    <property type="entry name" value="Carboxypeptidase_A_C_sf"/>
</dbReference>
<dbReference type="Pfam" id="PF17676">
    <property type="entry name" value="Peptidase_S66C"/>
    <property type="match status" value="1"/>
</dbReference>
<dbReference type="GO" id="GO:0004180">
    <property type="term" value="F:carboxypeptidase activity"/>
    <property type="evidence" value="ECO:0007669"/>
    <property type="project" value="UniProtKB-KW"/>
</dbReference>
<organism evidence="8 9">
    <name type="scientific">Glycomyces buryatensis</name>
    <dbReference type="NCBI Taxonomy" id="2570927"/>
    <lineage>
        <taxon>Bacteria</taxon>
        <taxon>Bacillati</taxon>
        <taxon>Actinomycetota</taxon>
        <taxon>Actinomycetes</taxon>
        <taxon>Glycomycetales</taxon>
        <taxon>Glycomycetaceae</taxon>
        <taxon>Glycomyces</taxon>
    </lineage>
</organism>
<keyword evidence="9" id="KW-1185">Reference proteome</keyword>
<evidence type="ECO:0000313" key="9">
    <source>
        <dbReference type="Proteomes" id="UP000308760"/>
    </source>
</evidence>
<dbReference type="PANTHER" id="PTHR30237:SF2">
    <property type="entry name" value="MUREIN TETRAPEPTIDE CARBOXYPEPTIDASE"/>
    <property type="match status" value="1"/>
</dbReference>
<dbReference type="AlphaFoldDB" id="A0A4S8PXB9"/>
<comment type="similarity">
    <text evidence="1">Belongs to the peptidase S66 family.</text>
</comment>
<dbReference type="Proteomes" id="UP000308760">
    <property type="component" value="Unassembled WGS sequence"/>
</dbReference>
<name>A0A4S8PXB9_9ACTN</name>
<dbReference type="InterPro" id="IPR040921">
    <property type="entry name" value="Peptidase_S66C"/>
</dbReference>
<dbReference type="InterPro" id="IPR003507">
    <property type="entry name" value="S66_fam"/>
</dbReference>
<evidence type="ECO:0000256" key="3">
    <source>
        <dbReference type="ARBA" id="ARBA00022670"/>
    </source>
</evidence>
<dbReference type="InterPro" id="IPR027478">
    <property type="entry name" value="LdcA_N"/>
</dbReference>
<keyword evidence="5" id="KW-0720">Serine protease</keyword>
<proteinExistence type="inferred from homology"/>
<dbReference type="SUPFAM" id="SSF52317">
    <property type="entry name" value="Class I glutamine amidotransferase-like"/>
    <property type="match status" value="1"/>
</dbReference>
<keyword evidence="2 8" id="KW-0121">Carboxypeptidase</keyword>
<dbReference type="SUPFAM" id="SSF141986">
    <property type="entry name" value="LD-carboxypeptidase A C-terminal domain-like"/>
    <property type="match status" value="1"/>
</dbReference>
<sequence length="380" mass="41397">MEPLRRPRRLVAGDRVAVVAPSGPFPPEDLEAGMAVLRSWGLEPEAMPHALERHAALSYLAGGDRERAEDFQAAWSDPAYAAVISARGGYGTQRMLDLVDWSAMAPAEPKPYIGFSDATALHEAIALRLGVSTLHGPMPAWRKFIANAESQEHLRRTLFEPELTQKLTPASARTLVPGQASGVTFGGCISLLAAGIGTAESRLNVEGGILLLEEIEEAGYRLDRYLTQMRRAGWFDGVRGIALGSWVDCGPYEEIRATLLDRLGDLGVPVVEDFGFGHCIPSLTIPLGLKATLDADAGTLQFDTPALYLPLSILHLNPCRASCLPLAIPARMVRRGHNRPGDVTHRLPTPYRLEPRRRRRVTGNLLEVPLLPLPRRKGPG</sequence>
<evidence type="ECO:0000256" key="5">
    <source>
        <dbReference type="ARBA" id="ARBA00022825"/>
    </source>
</evidence>
<dbReference type="CDD" id="cd07025">
    <property type="entry name" value="Peptidase_S66"/>
    <property type="match status" value="1"/>
</dbReference>
<dbReference type="Gene3D" id="3.50.30.60">
    <property type="entry name" value="LD-carboxypeptidase A C-terminal domain-like"/>
    <property type="match status" value="1"/>
</dbReference>
<evidence type="ECO:0000259" key="6">
    <source>
        <dbReference type="Pfam" id="PF02016"/>
    </source>
</evidence>